<gene>
    <name evidence="1" type="ORF">V6N12_001608</name>
</gene>
<dbReference type="EMBL" id="JBBPBM010002152">
    <property type="protein sequence ID" value="KAK8480047.1"/>
    <property type="molecule type" value="Genomic_DNA"/>
</dbReference>
<keyword evidence="2" id="KW-1185">Reference proteome</keyword>
<proteinExistence type="predicted"/>
<name>A0ABR1ZIH6_9ROSI</name>
<dbReference type="Proteomes" id="UP001472677">
    <property type="component" value="Unassembled WGS sequence"/>
</dbReference>
<evidence type="ECO:0000313" key="2">
    <source>
        <dbReference type="Proteomes" id="UP001472677"/>
    </source>
</evidence>
<accession>A0ABR1ZIH6</accession>
<sequence length="81" mass="8589">MHQLDHLVGKVIDEDPGDVVKHSDGIPLAPVEAEGRQPRVASLGVPKLLNEMRNKKEALGNSGSEVADLGSVGRNALLTIQ</sequence>
<protein>
    <submittedName>
        <fullName evidence="1">Uncharacterized protein</fullName>
    </submittedName>
</protein>
<organism evidence="1 2">
    <name type="scientific">Hibiscus sabdariffa</name>
    <name type="common">roselle</name>
    <dbReference type="NCBI Taxonomy" id="183260"/>
    <lineage>
        <taxon>Eukaryota</taxon>
        <taxon>Viridiplantae</taxon>
        <taxon>Streptophyta</taxon>
        <taxon>Embryophyta</taxon>
        <taxon>Tracheophyta</taxon>
        <taxon>Spermatophyta</taxon>
        <taxon>Magnoliopsida</taxon>
        <taxon>eudicotyledons</taxon>
        <taxon>Gunneridae</taxon>
        <taxon>Pentapetalae</taxon>
        <taxon>rosids</taxon>
        <taxon>malvids</taxon>
        <taxon>Malvales</taxon>
        <taxon>Malvaceae</taxon>
        <taxon>Malvoideae</taxon>
        <taxon>Hibiscus</taxon>
    </lineage>
</organism>
<evidence type="ECO:0000313" key="1">
    <source>
        <dbReference type="EMBL" id="KAK8480047.1"/>
    </source>
</evidence>
<comment type="caution">
    <text evidence="1">The sequence shown here is derived from an EMBL/GenBank/DDBJ whole genome shotgun (WGS) entry which is preliminary data.</text>
</comment>
<reference evidence="1 2" key="1">
    <citation type="journal article" date="2024" name="G3 (Bethesda)">
        <title>Genome assembly of Hibiscus sabdariffa L. provides insights into metabolisms of medicinal natural products.</title>
        <authorList>
            <person name="Kim T."/>
        </authorList>
    </citation>
    <scope>NUCLEOTIDE SEQUENCE [LARGE SCALE GENOMIC DNA]</scope>
    <source>
        <strain evidence="1">TK-2024</strain>
        <tissue evidence="1">Old leaves</tissue>
    </source>
</reference>